<comment type="caution">
    <text evidence="1">The sequence shown here is derived from an EMBL/GenBank/DDBJ whole genome shotgun (WGS) entry which is preliminary data.</text>
</comment>
<protein>
    <submittedName>
        <fullName evidence="1">Uncharacterized protein</fullName>
    </submittedName>
</protein>
<dbReference type="AlphaFoldDB" id="A0AAE0Z918"/>
<gene>
    <name evidence="1" type="ORF">RRG08_033358</name>
</gene>
<accession>A0AAE0Z918</accession>
<sequence>MLEGSSHMYNKLDDGGEDAGELSHPIQKRQYEIPLCTKCCDQDHCNSELCPSSLITKPTGLRCYDCGLTFVTAPALCRNVRYCGSDERCHVASQTSPFGIKYQVNCDSSSRCTGSSTPYGKREVVEIENSSIKEITDPKKEEIEKIFKRETVTDPATGGTQRVSRAGATRCYTCCDNDFCNIDYCSKYRPLPGNTSISTVTTASTTAATITVTTPDPRCTWICPGGGEKGEDSQGFSGRKEQNWVRGKNQGQVVVGGRTSA</sequence>
<evidence type="ECO:0000313" key="1">
    <source>
        <dbReference type="EMBL" id="KAK3764276.1"/>
    </source>
</evidence>
<organism evidence="1 2">
    <name type="scientific">Elysia crispata</name>
    <name type="common">lettuce slug</name>
    <dbReference type="NCBI Taxonomy" id="231223"/>
    <lineage>
        <taxon>Eukaryota</taxon>
        <taxon>Metazoa</taxon>
        <taxon>Spiralia</taxon>
        <taxon>Lophotrochozoa</taxon>
        <taxon>Mollusca</taxon>
        <taxon>Gastropoda</taxon>
        <taxon>Heterobranchia</taxon>
        <taxon>Euthyneura</taxon>
        <taxon>Panpulmonata</taxon>
        <taxon>Sacoglossa</taxon>
        <taxon>Placobranchoidea</taxon>
        <taxon>Plakobranchidae</taxon>
        <taxon>Elysia</taxon>
    </lineage>
</organism>
<name>A0AAE0Z918_9GAST</name>
<evidence type="ECO:0000313" key="2">
    <source>
        <dbReference type="Proteomes" id="UP001283361"/>
    </source>
</evidence>
<reference evidence="1" key="1">
    <citation type="journal article" date="2023" name="G3 (Bethesda)">
        <title>A reference genome for the long-term kleptoplast-retaining sea slug Elysia crispata morphotype clarki.</title>
        <authorList>
            <person name="Eastman K.E."/>
            <person name="Pendleton A.L."/>
            <person name="Shaikh M.A."/>
            <person name="Suttiyut T."/>
            <person name="Ogas R."/>
            <person name="Tomko P."/>
            <person name="Gavelis G."/>
            <person name="Widhalm J.R."/>
            <person name="Wisecaver J.H."/>
        </authorList>
    </citation>
    <scope>NUCLEOTIDE SEQUENCE</scope>
    <source>
        <strain evidence="1">ECLA1</strain>
    </source>
</reference>
<dbReference type="Proteomes" id="UP001283361">
    <property type="component" value="Unassembled WGS sequence"/>
</dbReference>
<dbReference type="EMBL" id="JAWDGP010004454">
    <property type="protein sequence ID" value="KAK3764276.1"/>
    <property type="molecule type" value="Genomic_DNA"/>
</dbReference>
<proteinExistence type="predicted"/>
<keyword evidence="2" id="KW-1185">Reference proteome</keyword>